<feature type="chain" id="PRO_5041284119" evidence="1">
    <location>
        <begin position="25"/>
        <end position="166"/>
    </location>
</feature>
<evidence type="ECO:0000313" key="2">
    <source>
        <dbReference type="EMBL" id="CAI8055234.1"/>
    </source>
</evidence>
<gene>
    <name evidence="2" type="ORF">GBAR_LOCUS30161</name>
</gene>
<organism evidence="2 3">
    <name type="scientific">Geodia barretti</name>
    <name type="common">Barrett's horny sponge</name>
    <dbReference type="NCBI Taxonomy" id="519541"/>
    <lineage>
        <taxon>Eukaryota</taxon>
        <taxon>Metazoa</taxon>
        <taxon>Porifera</taxon>
        <taxon>Demospongiae</taxon>
        <taxon>Heteroscleromorpha</taxon>
        <taxon>Tetractinellida</taxon>
        <taxon>Astrophorina</taxon>
        <taxon>Geodiidae</taxon>
        <taxon>Geodia</taxon>
    </lineage>
</organism>
<dbReference type="AlphaFoldDB" id="A0AA35TWU7"/>
<name>A0AA35TWU7_GEOBA</name>
<dbReference type="EMBL" id="CASHTH010004263">
    <property type="protein sequence ID" value="CAI8055234.1"/>
    <property type="molecule type" value="Genomic_DNA"/>
</dbReference>
<comment type="caution">
    <text evidence="2">The sequence shown here is derived from an EMBL/GenBank/DDBJ whole genome shotgun (WGS) entry which is preliminary data.</text>
</comment>
<dbReference type="Proteomes" id="UP001174909">
    <property type="component" value="Unassembled WGS sequence"/>
</dbReference>
<keyword evidence="1" id="KW-0732">Signal</keyword>
<protein>
    <submittedName>
        <fullName evidence="2">Uncharacterized protein</fullName>
    </submittedName>
</protein>
<evidence type="ECO:0000256" key="1">
    <source>
        <dbReference type="SAM" id="SignalP"/>
    </source>
</evidence>
<proteinExistence type="predicted"/>
<reference evidence="2" key="1">
    <citation type="submission" date="2023-03" db="EMBL/GenBank/DDBJ databases">
        <authorList>
            <person name="Steffen K."/>
            <person name="Cardenas P."/>
        </authorList>
    </citation>
    <scope>NUCLEOTIDE SEQUENCE</scope>
</reference>
<sequence>MGAAFGSALIVLAAALLPAGLIGGESVSAQTTIDYDIDGDGLIEITYLEQLDAMRWDPFGVGIADDGHAREVYEAAFPEAANTMGCEGFCLGYELTRNLDFNSDGSYASGVVNKDWTTGAGWMPIYSDRSGFDATFEGNGFTIANLYIKRRGASDTGSTACSDYPS</sequence>
<evidence type="ECO:0000313" key="3">
    <source>
        <dbReference type="Proteomes" id="UP001174909"/>
    </source>
</evidence>
<feature type="signal peptide" evidence="1">
    <location>
        <begin position="1"/>
        <end position="24"/>
    </location>
</feature>
<accession>A0AA35TWU7</accession>
<keyword evidence="3" id="KW-1185">Reference proteome</keyword>
<dbReference type="Gene3D" id="2.160.20.110">
    <property type="match status" value="1"/>
</dbReference>